<reference evidence="1" key="2">
    <citation type="journal article" date="2015" name="Fish Shellfish Immunol.">
        <title>Early steps in the European eel (Anguilla anguilla)-Vibrio vulnificus interaction in the gills: Role of the RtxA13 toxin.</title>
        <authorList>
            <person name="Callol A."/>
            <person name="Pajuelo D."/>
            <person name="Ebbesson L."/>
            <person name="Teles M."/>
            <person name="MacKenzie S."/>
            <person name="Amaro C."/>
        </authorList>
    </citation>
    <scope>NUCLEOTIDE SEQUENCE</scope>
</reference>
<protein>
    <submittedName>
        <fullName evidence="1">Uncharacterized protein</fullName>
    </submittedName>
</protein>
<organism evidence="1">
    <name type="scientific">Anguilla anguilla</name>
    <name type="common">European freshwater eel</name>
    <name type="synonym">Muraena anguilla</name>
    <dbReference type="NCBI Taxonomy" id="7936"/>
    <lineage>
        <taxon>Eukaryota</taxon>
        <taxon>Metazoa</taxon>
        <taxon>Chordata</taxon>
        <taxon>Craniata</taxon>
        <taxon>Vertebrata</taxon>
        <taxon>Euteleostomi</taxon>
        <taxon>Actinopterygii</taxon>
        <taxon>Neopterygii</taxon>
        <taxon>Teleostei</taxon>
        <taxon>Anguilliformes</taxon>
        <taxon>Anguillidae</taxon>
        <taxon>Anguilla</taxon>
    </lineage>
</organism>
<name>A0A0E9SDV4_ANGAN</name>
<proteinExistence type="predicted"/>
<sequence length="43" mass="4488">MHITVIRGLPGVCSGGTQLTLSQEGWSKLKLGLVPLVATVLLT</sequence>
<dbReference type="EMBL" id="GBXM01069160">
    <property type="protein sequence ID" value="JAH39417.1"/>
    <property type="molecule type" value="Transcribed_RNA"/>
</dbReference>
<evidence type="ECO:0000313" key="1">
    <source>
        <dbReference type="EMBL" id="JAH39417.1"/>
    </source>
</evidence>
<dbReference type="AlphaFoldDB" id="A0A0E9SDV4"/>
<accession>A0A0E9SDV4</accession>
<reference evidence="1" key="1">
    <citation type="submission" date="2014-11" db="EMBL/GenBank/DDBJ databases">
        <authorList>
            <person name="Amaro Gonzalez C."/>
        </authorList>
    </citation>
    <scope>NUCLEOTIDE SEQUENCE</scope>
</reference>